<evidence type="ECO:0000313" key="2">
    <source>
        <dbReference type="EMBL" id="TWI81795.1"/>
    </source>
</evidence>
<dbReference type="RefSeq" id="WP_145346363.1">
    <property type="nucleotide sequence ID" value="NZ_SMLY01000070.1"/>
</dbReference>
<dbReference type="Proteomes" id="UP000320593">
    <property type="component" value="Unassembled WGS sequence"/>
</dbReference>
<sequence>MIETAPDDECRKHISLSGRHGVGAAGPRANHEERGRRGRRCLPLSSEVADDAQPDDQRANYIAKALPNGWQRKFSTPSGQSVAIVKMLILFKFYSPWMHCILQGALANRVKMYLPLAVLMRVAHCMLSRKFGA</sequence>
<feature type="region of interest" description="Disordered" evidence="1">
    <location>
        <begin position="16"/>
        <end position="41"/>
    </location>
</feature>
<reference evidence="2 3" key="1">
    <citation type="submission" date="2019-07" db="EMBL/GenBank/DDBJ databases">
        <title>Genomic Encyclopedia of Archaeal and Bacterial Type Strains, Phase II (KMG-II): from individual species to whole genera.</title>
        <authorList>
            <person name="Goeker M."/>
        </authorList>
    </citation>
    <scope>NUCLEOTIDE SEQUENCE [LARGE SCALE GENOMIC DNA]</scope>
    <source>
        <strain evidence="2 3">ATCC BAA-252</strain>
    </source>
</reference>
<evidence type="ECO:0000313" key="3">
    <source>
        <dbReference type="Proteomes" id="UP000320593"/>
    </source>
</evidence>
<protein>
    <submittedName>
        <fullName evidence="2">Uncharacterized protein</fullName>
    </submittedName>
</protein>
<dbReference type="AlphaFoldDB" id="A0A562SKL4"/>
<evidence type="ECO:0000256" key="1">
    <source>
        <dbReference type="SAM" id="MobiDB-lite"/>
    </source>
</evidence>
<gene>
    <name evidence="2" type="ORF">JM93_03756</name>
</gene>
<comment type="caution">
    <text evidence="2">The sequence shown here is derived from an EMBL/GenBank/DDBJ whole genome shotgun (WGS) entry which is preliminary data.</text>
</comment>
<accession>A0A562SKL4</accession>
<organism evidence="2 3">
    <name type="scientific">Roseibium hamelinense</name>
    <dbReference type="NCBI Taxonomy" id="150831"/>
    <lineage>
        <taxon>Bacteria</taxon>
        <taxon>Pseudomonadati</taxon>
        <taxon>Pseudomonadota</taxon>
        <taxon>Alphaproteobacteria</taxon>
        <taxon>Hyphomicrobiales</taxon>
        <taxon>Stappiaceae</taxon>
        <taxon>Roseibium</taxon>
    </lineage>
</organism>
<proteinExistence type="predicted"/>
<dbReference type="EMBL" id="VLLF01000010">
    <property type="protein sequence ID" value="TWI81795.1"/>
    <property type="molecule type" value="Genomic_DNA"/>
</dbReference>
<name>A0A562SKL4_9HYPH</name>
<keyword evidence="3" id="KW-1185">Reference proteome</keyword>